<dbReference type="PANTHER" id="PTHR43415">
    <property type="entry name" value="SPERMIDINE N(1)-ACETYLTRANSFERASE"/>
    <property type="match status" value="1"/>
</dbReference>
<dbReference type="Proteomes" id="UP001235840">
    <property type="component" value="Unassembled WGS sequence"/>
</dbReference>
<evidence type="ECO:0000313" key="2">
    <source>
        <dbReference type="EMBL" id="MDQ0165596.1"/>
    </source>
</evidence>
<comment type="caution">
    <text evidence="2">The sequence shown here is derived from an EMBL/GenBank/DDBJ whole genome shotgun (WGS) entry which is preliminary data.</text>
</comment>
<dbReference type="RefSeq" id="WP_307392858.1">
    <property type="nucleotide sequence ID" value="NZ_BAAADK010000011.1"/>
</dbReference>
<dbReference type="SUPFAM" id="SSF55729">
    <property type="entry name" value="Acyl-CoA N-acyltransferases (Nat)"/>
    <property type="match status" value="1"/>
</dbReference>
<accession>A0ABT9VX77</accession>
<evidence type="ECO:0000313" key="3">
    <source>
        <dbReference type="Proteomes" id="UP001235840"/>
    </source>
</evidence>
<reference evidence="2 3" key="1">
    <citation type="submission" date="2023-07" db="EMBL/GenBank/DDBJ databases">
        <title>Genomic Encyclopedia of Type Strains, Phase IV (KMG-IV): sequencing the most valuable type-strain genomes for metagenomic binning, comparative biology and taxonomic classification.</title>
        <authorList>
            <person name="Goeker M."/>
        </authorList>
    </citation>
    <scope>NUCLEOTIDE SEQUENCE [LARGE SCALE GENOMIC DNA]</scope>
    <source>
        <strain evidence="2 3">DSM 12751</strain>
    </source>
</reference>
<keyword evidence="3" id="KW-1185">Reference proteome</keyword>
<dbReference type="Pfam" id="PF13302">
    <property type="entry name" value="Acetyltransf_3"/>
    <property type="match status" value="1"/>
</dbReference>
<dbReference type="EMBL" id="JAUSTY010000005">
    <property type="protein sequence ID" value="MDQ0165596.1"/>
    <property type="molecule type" value="Genomic_DNA"/>
</dbReference>
<protein>
    <submittedName>
        <fullName evidence="2">RimJ/RimL family protein N-acetyltransferase</fullName>
    </submittedName>
</protein>
<gene>
    <name evidence="2" type="ORF">J2S11_001497</name>
</gene>
<dbReference type="PROSITE" id="PS51186">
    <property type="entry name" value="GNAT"/>
    <property type="match status" value="1"/>
</dbReference>
<organism evidence="2 3">
    <name type="scientific">Caldalkalibacillus horti</name>
    <dbReference type="NCBI Taxonomy" id="77523"/>
    <lineage>
        <taxon>Bacteria</taxon>
        <taxon>Bacillati</taxon>
        <taxon>Bacillota</taxon>
        <taxon>Bacilli</taxon>
        <taxon>Bacillales</taxon>
        <taxon>Bacillaceae</taxon>
        <taxon>Caldalkalibacillus</taxon>
    </lineage>
</organism>
<feature type="domain" description="N-acetyltransferase" evidence="1">
    <location>
        <begin position="9"/>
        <end position="169"/>
    </location>
</feature>
<dbReference type="InterPro" id="IPR016181">
    <property type="entry name" value="Acyl_CoA_acyltransferase"/>
</dbReference>
<name>A0ABT9VX77_9BACI</name>
<sequence length="169" mass="19695">MDSGDKHPIKIRPLQIKDYEMVLAWSKDDVFCVANGWEINRSSEELHKWWIQCVERQPKDFRRMGVEYKERLIGYADLALINNHTAELGIAIGERGLWGSGFGSAAARCMMDYATENLGITILTAETHEENIRSQKLLEKIGFQEISRIGFEMYKGKENQLIQYRFRYE</sequence>
<evidence type="ECO:0000259" key="1">
    <source>
        <dbReference type="PROSITE" id="PS51186"/>
    </source>
</evidence>
<dbReference type="PANTHER" id="PTHR43415:SF3">
    <property type="entry name" value="GNAT-FAMILY ACETYLTRANSFERASE"/>
    <property type="match status" value="1"/>
</dbReference>
<dbReference type="InterPro" id="IPR000182">
    <property type="entry name" value="GNAT_dom"/>
</dbReference>
<proteinExistence type="predicted"/>
<dbReference type="Gene3D" id="3.40.630.30">
    <property type="match status" value="1"/>
</dbReference>